<dbReference type="Proteomes" id="UP000285146">
    <property type="component" value="Unassembled WGS sequence"/>
</dbReference>
<evidence type="ECO:0000256" key="1">
    <source>
        <dbReference type="ARBA" id="ARBA00000822"/>
    </source>
</evidence>
<dbReference type="Gene3D" id="2.60.120.200">
    <property type="match status" value="1"/>
</dbReference>
<keyword evidence="11" id="KW-0961">Cell wall biogenesis/degradation</keyword>
<comment type="caution">
    <text evidence="17">The sequence shown here is derived from an EMBL/GenBank/DDBJ whole genome shotgun (WGS) entry which is preliminary data.</text>
</comment>
<gene>
    <name evidence="17" type="ORF">VPNG_08790</name>
</gene>
<feature type="transmembrane region" description="Helical" evidence="14">
    <location>
        <begin position="303"/>
        <end position="325"/>
    </location>
</feature>
<evidence type="ECO:0000256" key="3">
    <source>
        <dbReference type="ARBA" id="ARBA00012729"/>
    </source>
</evidence>
<dbReference type="STRING" id="1230097.A0A423W1G0"/>
<evidence type="ECO:0000256" key="2">
    <source>
        <dbReference type="ARBA" id="ARBA00004370"/>
    </source>
</evidence>
<evidence type="ECO:0000256" key="12">
    <source>
        <dbReference type="ARBA" id="ARBA00038074"/>
    </source>
</evidence>
<dbReference type="EMBL" id="LKEB01000065">
    <property type="protein sequence ID" value="ROV97190.1"/>
    <property type="molecule type" value="Genomic_DNA"/>
</dbReference>
<feature type="domain" description="GH16" evidence="16">
    <location>
        <begin position="25"/>
        <end position="241"/>
    </location>
</feature>
<keyword evidence="18" id="KW-1185">Reference proteome</keyword>
<sequence>MLSIRSLILPAALLLGTLQHVEAQTTTSCNPLNTTGCPTDPAFGTDYNFVFNATPAEGAWETTAGTVDYTDNGAEFTINKQGDSPTIRTKFYIFFGRVELWWKVAPGQGIISSMMLLSDDLDEVDWEFLGANGTVVETNYFGKGKGNYTWEGDYAVSGGTTADYHNYTLDWTNSSLNWYIDGEHVRHLTPEAANNSVNYPQSPMRLSLGIWAGGDPTEPLGTIEWAGGETNYSNGPYTMYVKSCRVTDYSTGTAYNYTDMTGDWQSIEVIDEGKNSTAAKAVHAVPEKSVSEKFNELPTGSKAAVYACSAAVAAGLLGYAAFFCFRQRKQGIKEAAMAAQLAEEERAEMERYKASQGNPDGLTNVAPSSDEKFGAAAVSRPLLDRDVSGSPPGTPEGQGQNPYSDGFSALDNGGYTSPSMRPSGGLPEAPSSQTTDGAANNGEALNREVSNPFKDHPSGSHSQ</sequence>
<evidence type="ECO:0000313" key="17">
    <source>
        <dbReference type="EMBL" id="ROV97190.1"/>
    </source>
</evidence>
<dbReference type="PROSITE" id="PS51762">
    <property type="entry name" value="GH16_2"/>
    <property type="match status" value="1"/>
</dbReference>
<dbReference type="PANTHER" id="PTHR10963:SF27">
    <property type="entry name" value="GLYCOSIDASE-RELATED"/>
    <property type="match status" value="1"/>
</dbReference>
<evidence type="ECO:0000259" key="16">
    <source>
        <dbReference type="PROSITE" id="PS51762"/>
    </source>
</evidence>
<dbReference type="GO" id="GO:0016020">
    <property type="term" value="C:membrane"/>
    <property type="evidence" value="ECO:0007669"/>
    <property type="project" value="UniProtKB-SubCell"/>
</dbReference>
<dbReference type="InParanoid" id="A0A423W1G0"/>
<dbReference type="InterPro" id="IPR050546">
    <property type="entry name" value="Glycosyl_Hydrlase_16"/>
</dbReference>
<evidence type="ECO:0000256" key="4">
    <source>
        <dbReference type="ARBA" id="ARBA00022676"/>
    </source>
</evidence>
<evidence type="ECO:0000256" key="8">
    <source>
        <dbReference type="ARBA" id="ARBA00023136"/>
    </source>
</evidence>
<dbReference type="GO" id="GO:0031505">
    <property type="term" value="P:fungal-type cell wall organization"/>
    <property type="evidence" value="ECO:0007669"/>
    <property type="project" value="TreeGrafter"/>
</dbReference>
<evidence type="ECO:0000256" key="14">
    <source>
        <dbReference type="SAM" id="Phobius"/>
    </source>
</evidence>
<feature type="region of interest" description="Disordered" evidence="13">
    <location>
        <begin position="383"/>
        <end position="463"/>
    </location>
</feature>
<dbReference type="Pfam" id="PF00722">
    <property type="entry name" value="Glyco_hydro_16"/>
    <property type="match status" value="1"/>
</dbReference>
<name>A0A423W1G0_9PEZI</name>
<keyword evidence="9" id="KW-0325">Glycoprotein</keyword>
<feature type="signal peptide" evidence="15">
    <location>
        <begin position="1"/>
        <end position="23"/>
    </location>
</feature>
<keyword evidence="7" id="KW-0378">Hydrolase</keyword>
<organism evidence="17 18">
    <name type="scientific">Cytospora leucostoma</name>
    <dbReference type="NCBI Taxonomy" id="1230097"/>
    <lineage>
        <taxon>Eukaryota</taxon>
        <taxon>Fungi</taxon>
        <taxon>Dikarya</taxon>
        <taxon>Ascomycota</taxon>
        <taxon>Pezizomycotina</taxon>
        <taxon>Sordariomycetes</taxon>
        <taxon>Sordariomycetidae</taxon>
        <taxon>Diaporthales</taxon>
        <taxon>Cytosporaceae</taxon>
        <taxon>Cytospora</taxon>
    </lineage>
</organism>
<evidence type="ECO:0000256" key="7">
    <source>
        <dbReference type="ARBA" id="ARBA00022801"/>
    </source>
</evidence>
<dbReference type="GO" id="GO:0016757">
    <property type="term" value="F:glycosyltransferase activity"/>
    <property type="evidence" value="ECO:0007669"/>
    <property type="project" value="UniProtKB-KW"/>
</dbReference>
<dbReference type="SUPFAM" id="SSF49899">
    <property type="entry name" value="Concanavalin A-like lectins/glucanases"/>
    <property type="match status" value="1"/>
</dbReference>
<proteinExistence type="inferred from homology"/>
<dbReference type="InterPro" id="IPR013320">
    <property type="entry name" value="ConA-like_dom_sf"/>
</dbReference>
<dbReference type="CDD" id="cd02183">
    <property type="entry name" value="GH16_fungal_CRH1_transglycosylase"/>
    <property type="match status" value="1"/>
</dbReference>
<dbReference type="GO" id="GO:0005975">
    <property type="term" value="P:carbohydrate metabolic process"/>
    <property type="evidence" value="ECO:0007669"/>
    <property type="project" value="InterPro"/>
</dbReference>
<keyword evidence="8 14" id="KW-0472">Membrane</keyword>
<keyword evidence="5" id="KW-0808">Transferase</keyword>
<evidence type="ECO:0000256" key="11">
    <source>
        <dbReference type="ARBA" id="ARBA00023316"/>
    </source>
</evidence>
<evidence type="ECO:0000256" key="13">
    <source>
        <dbReference type="SAM" id="MobiDB-lite"/>
    </source>
</evidence>
<evidence type="ECO:0000256" key="5">
    <source>
        <dbReference type="ARBA" id="ARBA00022679"/>
    </source>
</evidence>
<feature type="chain" id="PRO_5019221602" description="chitinase" evidence="15">
    <location>
        <begin position="24"/>
        <end position="463"/>
    </location>
</feature>
<feature type="region of interest" description="Disordered" evidence="13">
    <location>
        <begin position="349"/>
        <end position="368"/>
    </location>
</feature>
<evidence type="ECO:0000256" key="9">
    <source>
        <dbReference type="ARBA" id="ARBA00023180"/>
    </source>
</evidence>
<keyword evidence="10" id="KW-0326">Glycosidase</keyword>
<evidence type="ECO:0000313" key="18">
    <source>
        <dbReference type="Proteomes" id="UP000285146"/>
    </source>
</evidence>
<dbReference type="GO" id="GO:0009277">
    <property type="term" value="C:fungal-type cell wall"/>
    <property type="evidence" value="ECO:0007669"/>
    <property type="project" value="TreeGrafter"/>
</dbReference>
<evidence type="ECO:0000256" key="15">
    <source>
        <dbReference type="SAM" id="SignalP"/>
    </source>
</evidence>
<protein>
    <recommendedName>
        <fullName evidence="3">chitinase</fullName>
        <ecNumber evidence="3">3.2.1.14</ecNumber>
    </recommendedName>
</protein>
<keyword evidence="14" id="KW-1133">Transmembrane helix</keyword>
<keyword evidence="14" id="KW-0812">Transmembrane</keyword>
<dbReference type="GO" id="GO:0008843">
    <property type="term" value="F:endochitinase activity"/>
    <property type="evidence" value="ECO:0007669"/>
    <property type="project" value="UniProtKB-EC"/>
</dbReference>
<accession>A0A423W1G0</accession>
<dbReference type="EC" id="3.2.1.14" evidence="3"/>
<keyword evidence="6 15" id="KW-0732">Signal</keyword>
<reference evidence="17 18" key="1">
    <citation type="submission" date="2015-09" db="EMBL/GenBank/DDBJ databases">
        <title>Host preference determinants of Valsa canker pathogens revealed by comparative genomics.</title>
        <authorList>
            <person name="Yin Z."/>
            <person name="Huang L."/>
        </authorList>
    </citation>
    <scope>NUCLEOTIDE SEQUENCE [LARGE SCALE GENOMIC DNA]</scope>
    <source>
        <strain evidence="17 18">SXYLt</strain>
    </source>
</reference>
<evidence type="ECO:0000256" key="6">
    <source>
        <dbReference type="ARBA" id="ARBA00022729"/>
    </source>
</evidence>
<keyword evidence="4" id="KW-0328">Glycosyltransferase</keyword>
<evidence type="ECO:0000256" key="10">
    <source>
        <dbReference type="ARBA" id="ARBA00023295"/>
    </source>
</evidence>
<dbReference type="OrthoDB" id="4781at2759"/>
<comment type="similarity">
    <text evidence="12">Belongs to the glycosyl hydrolase 16 family. CRH1 subfamily.</text>
</comment>
<dbReference type="InterPro" id="IPR000757">
    <property type="entry name" value="Beta-glucanase-like"/>
</dbReference>
<comment type="subcellular location">
    <subcellularLocation>
        <location evidence="2">Membrane</location>
    </subcellularLocation>
</comment>
<dbReference type="AlphaFoldDB" id="A0A423W1G0"/>
<dbReference type="PANTHER" id="PTHR10963">
    <property type="entry name" value="GLYCOSYL HYDROLASE-RELATED"/>
    <property type="match status" value="1"/>
</dbReference>
<feature type="compositionally biased region" description="Basic and acidic residues" evidence="13">
    <location>
        <begin position="453"/>
        <end position="463"/>
    </location>
</feature>
<comment type="catalytic activity">
    <reaction evidence="1">
        <text>Random endo-hydrolysis of N-acetyl-beta-D-glucosaminide (1-&gt;4)-beta-linkages in chitin and chitodextrins.</text>
        <dbReference type="EC" id="3.2.1.14"/>
    </reaction>
</comment>